<dbReference type="Proteomes" id="UP000005741">
    <property type="component" value="Chromosome"/>
</dbReference>
<dbReference type="InterPro" id="IPR058776">
    <property type="entry name" value="KhtT-like_N"/>
</dbReference>
<dbReference type="PIRSF" id="PIRSF005028">
    <property type="entry name" value="KhtT"/>
    <property type="match status" value="1"/>
</dbReference>
<keyword evidence="3" id="KW-1185">Reference proteome</keyword>
<proteinExistence type="predicted"/>
<dbReference type="GO" id="GO:0008324">
    <property type="term" value="F:monoatomic cation transmembrane transporter activity"/>
    <property type="evidence" value="ECO:0007669"/>
    <property type="project" value="InterPro"/>
</dbReference>
<dbReference type="InterPro" id="IPR026278">
    <property type="entry name" value="KhtT"/>
</dbReference>
<dbReference type="GO" id="GO:0006813">
    <property type="term" value="P:potassium ion transport"/>
    <property type="evidence" value="ECO:0007669"/>
    <property type="project" value="InterPro"/>
</dbReference>
<dbReference type="InParanoid" id="H1Z0N8"/>
<dbReference type="AlphaFoldDB" id="H1Z0N8"/>
<accession>H1Z0N8</accession>
<sequence length="158" mass="16774">MSIRSRDMPGIGKKYELDTDFGDRVSVIQLESGGAQLYVSSKNGESGSAELTLSEAVRVSNVLAGPVLKAEDEGVSMVFSSLSDLPIELHSYTLGSKTAGKCIADLSIRSITGATVVAVRSSGGSILNPSPDFRFREGDSVLVIGEEEQIAAFKKRFL</sequence>
<name>H1Z0N8_9EURY</name>
<evidence type="ECO:0000313" key="2">
    <source>
        <dbReference type="EMBL" id="EHQ35295.1"/>
    </source>
</evidence>
<dbReference type="Pfam" id="PF02080">
    <property type="entry name" value="TrkA_C"/>
    <property type="match status" value="1"/>
</dbReference>
<dbReference type="PANTHER" id="PTHR30445">
    <property type="entry name" value="K(+)_H(+) ANTIPORTER SUBUNIT KHTT"/>
    <property type="match status" value="1"/>
</dbReference>
<organism evidence="2 3">
    <name type="scientific">Methanoplanus limicola DSM 2279</name>
    <dbReference type="NCBI Taxonomy" id="937775"/>
    <lineage>
        <taxon>Archaea</taxon>
        <taxon>Methanobacteriati</taxon>
        <taxon>Methanobacteriota</taxon>
        <taxon>Stenosarchaea group</taxon>
        <taxon>Methanomicrobia</taxon>
        <taxon>Methanomicrobiales</taxon>
        <taxon>Methanomicrobiaceae</taxon>
        <taxon>Methanoplanus</taxon>
    </lineage>
</organism>
<feature type="domain" description="RCK C-terminal" evidence="1">
    <location>
        <begin position="75"/>
        <end position="158"/>
    </location>
</feature>
<evidence type="ECO:0000313" key="3">
    <source>
        <dbReference type="Proteomes" id="UP000005741"/>
    </source>
</evidence>
<dbReference type="RefSeq" id="WP_004077046.1">
    <property type="nucleotide sequence ID" value="NZ_CM001436.1"/>
</dbReference>
<dbReference type="STRING" id="937775.Metlim_1184"/>
<dbReference type="SUPFAM" id="SSF116726">
    <property type="entry name" value="TrkA C-terminal domain-like"/>
    <property type="match status" value="1"/>
</dbReference>
<protein>
    <submittedName>
        <fullName evidence="2">Potassium/proton antiporter regulatory subunit, CPA2 family</fullName>
    </submittedName>
</protein>
<dbReference type="InterPro" id="IPR036721">
    <property type="entry name" value="RCK_C_sf"/>
</dbReference>
<dbReference type="Gene3D" id="3.30.70.1450">
    <property type="entry name" value="Regulator of K+ conductance, C-terminal domain"/>
    <property type="match status" value="1"/>
</dbReference>
<gene>
    <name evidence="2" type="ORF">Metlim_1184</name>
</gene>
<dbReference type="Pfam" id="PF25991">
    <property type="entry name" value="KhtT_N"/>
    <property type="match status" value="1"/>
</dbReference>
<dbReference type="PROSITE" id="PS51202">
    <property type="entry name" value="RCK_C"/>
    <property type="match status" value="1"/>
</dbReference>
<dbReference type="EMBL" id="CM001436">
    <property type="protein sequence ID" value="EHQ35295.1"/>
    <property type="molecule type" value="Genomic_DNA"/>
</dbReference>
<dbReference type="InterPro" id="IPR050144">
    <property type="entry name" value="AAE_transporter"/>
</dbReference>
<reference evidence="2 3" key="1">
    <citation type="submission" date="2011-10" db="EMBL/GenBank/DDBJ databases">
        <title>The Improved High-Quality Draft genome of Methanoplanus limicola DSM 2279.</title>
        <authorList>
            <consortium name="US DOE Joint Genome Institute (JGI-PGF)"/>
            <person name="Lucas S."/>
            <person name="Copeland A."/>
            <person name="Lapidus A."/>
            <person name="Glavina del Rio T."/>
            <person name="Dalin E."/>
            <person name="Tice H."/>
            <person name="Bruce D."/>
            <person name="Goodwin L."/>
            <person name="Pitluck S."/>
            <person name="Peters L."/>
            <person name="Mikhailova N."/>
            <person name="Lu M."/>
            <person name="Kyrpides N."/>
            <person name="Mavromatis K."/>
            <person name="Ivanova N."/>
            <person name="Markowitz V."/>
            <person name="Cheng J.-F."/>
            <person name="Hugenholtz P."/>
            <person name="Woyke T."/>
            <person name="Wu D."/>
            <person name="Wirth R."/>
            <person name="Brambilla E.-M."/>
            <person name="Klenk H.-P."/>
            <person name="Eisen J.A."/>
        </authorList>
    </citation>
    <scope>NUCLEOTIDE SEQUENCE [LARGE SCALE GENOMIC DNA]</scope>
    <source>
        <strain evidence="2 3">DSM 2279</strain>
    </source>
</reference>
<evidence type="ECO:0000259" key="1">
    <source>
        <dbReference type="PROSITE" id="PS51202"/>
    </source>
</evidence>
<dbReference type="HOGENOM" id="CLU_116143_0_0_2"/>
<dbReference type="PANTHER" id="PTHR30445:SF8">
    <property type="entry name" value="K(+)_H(+) ANTIPORTER SUBUNIT KHTT"/>
    <property type="match status" value="1"/>
</dbReference>
<dbReference type="InterPro" id="IPR006037">
    <property type="entry name" value="RCK_C"/>
</dbReference>